<dbReference type="OrthoDB" id="10636981at2759"/>
<feature type="region of interest" description="Disordered" evidence="1">
    <location>
        <begin position="188"/>
        <end position="212"/>
    </location>
</feature>
<evidence type="ECO:0000256" key="2">
    <source>
        <dbReference type="SAM" id="Phobius"/>
    </source>
</evidence>
<dbReference type="VEuPathDB" id="ToxoDB:EMH_0044940"/>
<proteinExistence type="predicted"/>
<protein>
    <recommendedName>
        <fullName evidence="5">Transmembrane protein</fullName>
    </recommendedName>
</protein>
<evidence type="ECO:0008006" key="5">
    <source>
        <dbReference type="Google" id="ProtNLM"/>
    </source>
</evidence>
<keyword evidence="2" id="KW-0812">Transmembrane</keyword>
<dbReference type="RefSeq" id="XP_013351471.1">
    <property type="nucleotide sequence ID" value="XM_013496017.1"/>
</dbReference>
<dbReference type="GeneID" id="25379207"/>
<organism evidence="3 4">
    <name type="scientific">Eimeria mitis</name>
    <dbReference type="NCBI Taxonomy" id="44415"/>
    <lineage>
        <taxon>Eukaryota</taxon>
        <taxon>Sar</taxon>
        <taxon>Alveolata</taxon>
        <taxon>Apicomplexa</taxon>
        <taxon>Conoidasida</taxon>
        <taxon>Coccidia</taxon>
        <taxon>Eucoccidiorida</taxon>
        <taxon>Eimeriorina</taxon>
        <taxon>Eimeriidae</taxon>
        <taxon>Eimeria</taxon>
    </lineage>
</organism>
<dbReference type="AlphaFoldDB" id="U6JXY3"/>
<keyword evidence="2" id="KW-1133">Transmembrane helix</keyword>
<accession>U6JXY3</accession>
<keyword evidence="2" id="KW-0472">Membrane</keyword>
<evidence type="ECO:0000313" key="4">
    <source>
        <dbReference type="Proteomes" id="UP000030744"/>
    </source>
</evidence>
<evidence type="ECO:0000256" key="1">
    <source>
        <dbReference type="SAM" id="MobiDB-lite"/>
    </source>
</evidence>
<keyword evidence="4" id="KW-1185">Reference proteome</keyword>
<dbReference type="EMBL" id="HG681616">
    <property type="protein sequence ID" value="CDJ28897.1"/>
    <property type="molecule type" value="Genomic_DNA"/>
</dbReference>
<feature type="transmembrane region" description="Helical" evidence="2">
    <location>
        <begin position="53"/>
        <end position="73"/>
    </location>
</feature>
<sequence length="402" mass="43796">MTRRSQFADAPLAWHQAQEHLRFDFVRGVVDERHKEAFQRRAQPSRAAQAPKALLPFTSFAVITAVMLFIYMCSLSIRKRRYAWSLWRRLASSREGEEGNESDWCSLEASSEDSSDSSELRAEGLEPVFGGQFEHAKSETEASTSPTVGSVAPYKGQVSRWATTQLDTDGVTGGVKRKRRGALGTEKSAKYFKVREPREESPPLPQPPLDPELDSLIDTVLFREEVVLHESFWLSDEKGESEALEALSGDLEDPFWLSDEKGESEALEALSGNLEDPEEDAGGAQGLPADASALEAAPGASSSTAGLKRGPTSGGSESDPLDFFHAVLSENRPASSPDDWVFDDDEFPLGEPVDTDPGPPKLTPTTSGPDIRESITVRGKYQQTSYAHPPRPADLGAPSTSG</sequence>
<feature type="region of interest" description="Disordered" evidence="1">
    <location>
        <begin position="97"/>
        <end position="121"/>
    </location>
</feature>
<feature type="region of interest" description="Disordered" evidence="1">
    <location>
        <begin position="236"/>
        <end position="402"/>
    </location>
</feature>
<reference evidence="3" key="1">
    <citation type="submission" date="2013-10" db="EMBL/GenBank/DDBJ databases">
        <title>Genomic analysis of the causative agents of coccidiosis in chickens.</title>
        <authorList>
            <person name="Reid A.J."/>
            <person name="Blake D."/>
            <person name="Billington K."/>
            <person name="Browne H."/>
            <person name="Dunn M."/>
            <person name="Hung S."/>
            <person name="Kawahara F."/>
            <person name="Miranda-Saavedra D."/>
            <person name="Mourier T."/>
            <person name="Nagra H."/>
            <person name="Otto T.D."/>
            <person name="Rawlings N."/>
            <person name="Sanchez A."/>
            <person name="Sanders M."/>
            <person name="Subramaniam C."/>
            <person name="Tay Y."/>
            <person name="Dear P."/>
            <person name="Doerig C."/>
            <person name="Gruber A."/>
            <person name="Parkinson J."/>
            <person name="Shirley M."/>
            <person name="Wan K.L."/>
            <person name="Berriman M."/>
            <person name="Tomley F."/>
            <person name="Pain A."/>
        </authorList>
    </citation>
    <scope>NUCLEOTIDE SEQUENCE [LARGE SCALE GENOMIC DNA]</scope>
    <source>
        <strain evidence="3">Houghton</strain>
    </source>
</reference>
<name>U6JXY3_9EIME</name>
<reference evidence="3" key="2">
    <citation type="submission" date="2013-10" db="EMBL/GenBank/DDBJ databases">
        <authorList>
            <person name="Aslett M."/>
        </authorList>
    </citation>
    <scope>NUCLEOTIDE SEQUENCE [LARGE SCALE GENOMIC DNA]</scope>
    <source>
        <strain evidence="3">Houghton</strain>
    </source>
</reference>
<dbReference type="Proteomes" id="UP000030744">
    <property type="component" value="Unassembled WGS sequence"/>
</dbReference>
<gene>
    <name evidence="3" type="ORF">EMH_0044940</name>
</gene>
<evidence type="ECO:0000313" key="3">
    <source>
        <dbReference type="EMBL" id="CDJ28897.1"/>
    </source>
</evidence>
<feature type="compositionally biased region" description="Basic and acidic residues" evidence="1">
    <location>
        <begin position="188"/>
        <end position="201"/>
    </location>
</feature>